<evidence type="ECO:0000313" key="10">
    <source>
        <dbReference type="Proteomes" id="UP000319619"/>
    </source>
</evidence>
<dbReference type="InterPro" id="IPR003834">
    <property type="entry name" value="Cyt_c_assmbl_TM_dom"/>
</dbReference>
<sequence length="226" mass="23838">MMEGIEHYVRGNPLAAVVAVFVGGLLSASSPCVLAIMPMVIGYVGGHSQGDRKKALIYSLLFALGLAITFTILGAMAALFGQLMGDVGKLWYWIVAAIAVFVGLSLMGVFEIRIPFASKMQTKRRGAQGAFLLGLLFGVVSSPCATPVLVLILTFVATQGQVVYGTLLLFVYAIGHCALIILAGVVTGFVESFVEAKGVANFSIWAKRVSGALVTLAGLYILYLNV</sequence>
<keyword evidence="6 7" id="KW-0472">Membrane</keyword>
<keyword evidence="3 7" id="KW-0812">Transmembrane</keyword>
<comment type="subcellular location">
    <subcellularLocation>
        <location evidence="1">Membrane</location>
        <topology evidence="1">Multi-pass membrane protein</topology>
    </subcellularLocation>
</comment>
<comment type="similarity">
    <text evidence="2">Belongs to the DsbD family.</text>
</comment>
<evidence type="ECO:0000313" key="9">
    <source>
        <dbReference type="EMBL" id="TKJ42153.1"/>
    </source>
</evidence>
<dbReference type="PANTHER" id="PTHR31272:SF6">
    <property type="entry name" value="CYTOCHROME C-TYPE BIOGENESIS CCDA-LIKE CHLOROPLASTIC PROTEIN"/>
    <property type="match status" value="1"/>
</dbReference>
<accession>A0A532V4N3</accession>
<dbReference type="AlphaFoldDB" id="A0A532V4N3"/>
<feature type="domain" description="Cytochrome C biogenesis protein transmembrane" evidence="8">
    <location>
        <begin position="16"/>
        <end position="188"/>
    </location>
</feature>
<proteinExistence type="inferred from homology"/>
<dbReference type="GO" id="GO:0017004">
    <property type="term" value="P:cytochrome complex assembly"/>
    <property type="evidence" value="ECO:0007669"/>
    <property type="project" value="UniProtKB-KW"/>
</dbReference>
<feature type="transmembrane region" description="Helical" evidence="7">
    <location>
        <begin position="162"/>
        <end position="190"/>
    </location>
</feature>
<name>A0A532V4N3_UNCL8</name>
<feature type="transmembrane region" description="Helical" evidence="7">
    <location>
        <begin position="14"/>
        <end position="44"/>
    </location>
</feature>
<reference evidence="9 10" key="1">
    <citation type="submission" date="2017-06" db="EMBL/GenBank/DDBJ databases">
        <title>Novel microbial phyla capable of carbon fixation and sulfur reduction in deep-sea sediments.</title>
        <authorList>
            <person name="Huang J."/>
            <person name="Baker B."/>
            <person name="Wang Y."/>
        </authorList>
    </citation>
    <scope>NUCLEOTIDE SEQUENCE [LARGE SCALE GENOMIC DNA]</scope>
    <source>
        <strain evidence="9">B3_LCP</strain>
    </source>
</reference>
<evidence type="ECO:0000256" key="2">
    <source>
        <dbReference type="ARBA" id="ARBA00006143"/>
    </source>
</evidence>
<evidence type="ECO:0000256" key="6">
    <source>
        <dbReference type="ARBA" id="ARBA00023136"/>
    </source>
</evidence>
<evidence type="ECO:0000256" key="4">
    <source>
        <dbReference type="ARBA" id="ARBA00022748"/>
    </source>
</evidence>
<evidence type="ECO:0000256" key="1">
    <source>
        <dbReference type="ARBA" id="ARBA00004141"/>
    </source>
</evidence>
<evidence type="ECO:0000256" key="7">
    <source>
        <dbReference type="SAM" id="Phobius"/>
    </source>
</evidence>
<comment type="caution">
    <text evidence="9">The sequence shown here is derived from an EMBL/GenBank/DDBJ whole genome shotgun (WGS) entry which is preliminary data.</text>
</comment>
<dbReference type="InterPro" id="IPR051790">
    <property type="entry name" value="Cytochrome_c-biogenesis_DsbD"/>
</dbReference>
<dbReference type="Pfam" id="PF02683">
    <property type="entry name" value="DsbD_TM"/>
    <property type="match status" value="1"/>
</dbReference>
<dbReference type="GO" id="GO:0016020">
    <property type="term" value="C:membrane"/>
    <property type="evidence" value="ECO:0007669"/>
    <property type="project" value="UniProtKB-SubCell"/>
</dbReference>
<feature type="transmembrane region" description="Helical" evidence="7">
    <location>
        <begin position="131"/>
        <end position="156"/>
    </location>
</feature>
<organism evidence="9 10">
    <name type="scientific">candidate division LCP-89 bacterium B3_LCP</name>
    <dbReference type="NCBI Taxonomy" id="2012998"/>
    <lineage>
        <taxon>Bacteria</taxon>
        <taxon>Pseudomonadati</taxon>
        <taxon>Bacteria division LCP-89</taxon>
    </lineage>
</organism>
<feature type="transmembrane region" description="Helical" evidence="7">
    <location>
        <begin position="90"/>
        <end position="110"/>
    </location>
</feature>
<gene>
    <name evidence="9" type="ORF">CEE37_00310</name>
</gene>
<dbReference type="Proteomes" id="UP000319619">
    <property type="component" value="Unassembled WGS sequence"/>
</dbReference>
<evidence type="ECO:0000256" key="5">
    <source>
        <dbReference type="ARBA" id="ARBA00022989"/>
    </source>
</evidence>
<keyword evidence="5 7" id="KW-1133">Transmembrane helix</keyword>
<evidence type="ECO:0000256" key="3">
    <source>
        <dbReference type="ARBA" id="ARBA00022692"/>
    </source>
</evidence>
<keyword evidence="4" id="KW-0201">Cytochrome c-type biogenesis</keyword>
<feature type="transmembrane region" description="Helical" evidence="7">
    <location>
        <begin position="202"/>
        <end position="223"/>
    </location>
</feature>
<evidence type="ECO:0000259" key="8">
    <source>
        <dbReference type="Pfam" id="PF02683"/>
    </source>
</evidence>
<feature type="transmembrane region" description="Helical" evidence="7">
    <location>
        <begin position="56"/>
        <end position="84"/>
    </location>
</feature>
<protein>
    <submittedName>
        <fullName evidence="9">Thiol:disulfide interchange protein</fullName>
    </submittedName>
</protein>
<dbReference type="EMBL" id="NJBN01000001">
    <property type="protein sequence ID" value="TKJ42153.1"/>
    <property type="molecule type" value="Genomic_DNA"/>
</dbReference>
<dbReference type="PANTHER" id="PTHR31272">
    <property type="entry name" value="CYTOCHROME C-TYPE BIOGENESIS PROTEIN HI_1454-RELATED"/>
    <property type="match status" value="1"/>
</dbReference>